<reference evidence="2 3" key="1">
    <citation type="submission" date="2024-03" db="EMBL/GenBank/DDBJ databases">
        <title>Novel Streptomyces species of biotechnological and ecological value are a feature of Machair soil.</title>
        <authorList>
            <person name="Prole J.R."/>
            <person name="Goodfellow M."/>
            <person name="Allenby N."/>
            <person name="Ward A.C."/>
        </authorList>
    </citation>
    <scope>NUCLEOTIDE SEQUENCE [LARGE SCALE GENOMIC DNA]</scope>
    <source>
        <strain evidence="2 3">MS1.HAVA.3</strain>
    </source>
</reference>
<comment type="caution">
    <text evidence="2">The sequence shown here is derived from an EMBL/GenBank/DDBJ whole genome shotgun (WGS) entry which is preliminary data.</text>
</comment>
<name>A0ABU8U2R6_9ACTN</name>
<sequence length="114" mass="12098">MPSLLCVCAGSSGFARTVGYSRCAKSLSISQPWLISGDLVRGIWIRAGSSPPNRVSRNGLSSTSRKKKTKPSLARTCLSYASELFAASGFALISSVLDFICPWASIVSARDLPV</sequence>
<gene>
    <name evidence="2" type="ORF">WKI68_13120</name>
</gene>
<evidence type="ECO:0008006" key="4">
    <source>
        <dbReference type="Google" id="ProtNLM"/>
    </source>
</evidence>
<keyword evidence="3" id="KW-1185">Reference proteome</keyword>
<evidence type="ECO:0000256" key="1">
    <source>
        <dbReference type="SAM" id="MobiDB-lite"/>
    </source>
</evidence>
<accession>A0ABU8U2R6</accession>
<feature type="region of interest" description="Disordered" evidence="1">
    <location>
        <begin position="48"/>
        <end position="71"/>
    </location>
</feature>
<protein>
    <recommendedName>
        <fullName evidence="4">Secreted protein</fullName>
    </recommendedName>
</protein>
<evidence type="ECO:0000313" key="3">
    <source>
        <dbReference type="Proteomes" id="UP001382904"/>
    </source>
</evidence>
<organism evidence="2 3">
    <name type="scientific">Streptomyces caledonius</name>
    <dbReference type="NCBI Taxonomy" id="3134107"/>
    <lineage>
        <taxon>Bacteria</taxon>
        <taxon>Bacillati</taxon>
        <taxon>Actinomycetota</taxon>
        <taxon>Actinomycetes</taxon>
        <taxon>Kitasatosporales</taxon>
        <taxon>Streptomycetaceae</taxon>
        <taxon>Streptomyces</taxon>
    </lineage>
</organism>
<feature type="compositionally biased region" description="Polar residues" evidence="1">
    <location>
        <begin position="50"/>
        <end position="60"/>
    </location>
</feature>
<dbReference type="EMBL" id="JBBKAM010000002">
    <property type="protein sequence ID" value="MEJ8642165.1"/>
    <property type="molecule type" value="Genomic_DNA"/>
</dbReference>
<evidence type="ECO:0000313" key="2">
    <source>
        <dbReference type="EMBL" id="MEJ8642165.1"/>
    </source>
</evidence>
<proteinExistence type="predicted"/>
<dbReference type="Proteomes" id="UP001382904">
    <property type="component" value="Unassembled WGS sequence"/>
</dbReference>